<protein>
    <recommendedName>
        <fullName evidence="10">WD repeat-containing protein 90</fullName>
    </recommendedName>
</protein>
<evidence type="ECO:0000259" key="5">
    <source>
        <dbReference type="Pfam" id="PF05018"/>
    </source>
</evidence>
<gene>
    <name evidence="8" type="ORF">RRG08_044801</name>
</gene>
<dbReference type="PANTHER" id="PTHR13720:SF24">
    <property type="entry name" value="WD REPEAT-CONTAINING PROTEIN 90"/>
    <property type="match status" value="1"/>
</dbReference>
<feature type="domain" description="WDR90 4th beta-propeller" evidence="6">
    <location>
        <begin position="1594"/>
        <end position="1925"/>
    </location>
</feature>
<feature type="region of interest" description="Disordered" evidence="4">
    <location>
        <begin position="337"/>
        <end position="372"/>
    </location>
</feature>
<dbReference type="PROSITE" id="PS00678">
    <property type="entry name" value="WD_REPEATS_1"/>
    <property type="match status" value="1"/>
</dbReference>
<dbReference type="InterPro" id="IPR036322">
    <property type="entry name" value="WD40_repeat_dom_sf"/>
</dbReference>
<dbReference type="FunFam" id="2.130.10.10:FF:001417">
    <property type="entry name" value="WD repeat domain 90"/>
    <property type="match status" value="1"/>
</dbReference>
<evidence type="ECO:0000256" key="4">
    <source>
        <dbReference type="SAM" id="MobiDB-lite"/>
    </source>
</evidence>
<dbReference type="InterPro" id="IPR050630">
    <property type="entry name" value="WD_repeat_EMAP"/>
</dbReference>
<dbReference type="Pfam" id="PF23393">
    <property type="entry name" value="Beta-prop_WDR90_POC16_2nd"/>
    <property type="match status" value="1"/>
</dbReference>
<dbReference type="Pfam" id="PF23342">
    <property type="entry name" value="WDR90_beta-prop_4th"/>
    <property type="match status" value="1"/>
</dbReference>
<evidence type="ECO:0000313" key="8">
    <source>
        <dbReference type="EMBL" id="KAK3775745.1"/>
    </source>
</evidence>
<feature type="repeat" description="WD" evidence="3">
    <location>
        <begin position="719"/>
        <end position="760"/>
    </location>
</feature>
<feature type="domain" description="CFA20" evidence="5">
    <location>
        <begin position="143"/>
        <end position="195"/>
    </location>
</feature>
<proteinExistence type="predicted"/>
<dbReference type="FunFam" id="2.130.10.10:FF:003525">
    <property type="entry name" value="WD repeat domain 90"/>
    <property type="match status" value="1"/>
</dbReference>
<dbReference type="InterPro" id="IPR019775">
    <property type="entry name" value="WD40_repeat_CS"/>
</dbReference>
<dbReference type="SUPFAM" id="SSF50978">
    <property type="entry name" value="WD40 repeat-like"/>
    <property type="match status" value="4"/>
</dbReference>
<comment type="caution">
    <text evidence="8">The sequence shown here is derived from an EMBL/GenBank/DDBJ whole genome shotgun (WGS) entry which is preliminary data.</text>
</comment>
<evidence type="ECO:0000256" key="3">
    <source>
        <dbReference type="PROSITE-ProRule" id="PRU00221"/>
    </source>
</evidence>
<feature type="repeat" description="WD" evidence="3">
    <location>
        <begin position="1690"/>
        <end position="1720"/>
    </location>
</feature>
<feature type="domain" description="WDR90/POC16 second beta-propeller" evidence="7">
    <location>
        <begin position="730"/>
        <end position="1018"/>
    </location>
</feature>
<dbReference type="GO" id="GO:0005814">
    <property type="term" value="C:centriole"/>
    <property type="evidence" value="ECO:0007669"/>
    <property type="project" value="TreeGrafter"/>
</dbReference>
<feature type="region of interest" description="Disordered" evidence="4">
    <location>
        <begin position="1067"/>
        <end position="1104"/>
    </location>
</feature>
<feature type="region of interest" description="Disordered" evidence="4">
    <location>
        <begin position="247"/>
        <end position="279"/>
    </location>
</feature>
<dbReference type="PROSITE" id="PS50294">
    <property type="entry name" value="WD_REPEATS_REGION"/>
    <property type="match status" value="2"/>
</dbReference>
<dbReference type="FunFam" id="2.130.10.10:FF:001066">
    <property type="entry name" value="WD repeat domain 90"/>
    <property type="match status" value="1"/>
</dbReference>
<reference evidence="8" key="1">
    <citation type="journal article" date="2023" name="G3 (Bethesda)">
        <title>A reference genome for the long-term kleptoplast-retaining sea slug Elysia crispata morphotype clarki.</title>
        <authorList>
            <person name="Eastman K.E."/>
            <person name="Pendleton A.L."/>
            <person name="Shaikh M.A."/>
            <person name="Suttiyut T."/>
            <person name="Ogas R."/>
            <person name="Tomko P."/>
            <person name="Gavelis G."/>
            <person name="Widhalm J.R."/>
            <person name="Wisecaver J.H."/>
        </authorList>
    </citation>
    <scope>NUCLEOTIDE SEQUENCE</scope>
    <source>
        <strain evidence="8">ECLA1</strain>
    </source>
</reference>
<dbReference type="Proteomes" id="UP001283361">
    <property type="component" value="Unassembled WGS sequence"/>
</dbReference>
<evidence type="ECO:0000313" key="9">
    <source>
        <dbReference type="Proteomes" id="UP001283361"/>
    </source>
</evidence>
<dbReference type="EMBL" id="JAWDGP010003283">
    <property type="protein sequence ID" value="KAK3775745.1"/>
    <property type="molecule type" value="Genomic_DNA"/>
</dbReference>
<evidence type="ECO:0000256" key="2">
    <source>
        <dbReference type="ARBA" id="ARBA00022737"/>
    </source>
</evidence>
<dbReference type="InterPro" id="IPR015943">
    <property type="entry name" value="WD40/YVTN_repeat-like_dom_sf"/>
</dbReference>
<evidence type="ECO:0000256" key="1">
    <source>
        <dbReference type="ARBA" id="ARBA00022574"/>
    </source>
</evidence>
<accession>A0AAE0ZUG5</accession>
<evidence type="ECO:0000259" key="6">
    <source>
        <dbReference type="Pfam" id="PF23342"/>
    </source>
</evidence>
<dbReference type="GO" id="GO:0005929">
    <property type="term" value="C:cilium"/>
    <property type="evidence" value="ECO:0007669"/>
    <property type="project" value="UniProtKB-ARBA"/>
</dbReference>
<evidence type="ECO:0000259" key="7">
    <source>
        <dbReference type="Pfam" id="PF23393"/>
    </source>
</evidence>
<dbReference type="PANTHER" id="PTHR13720">
    <property type="entry name" value="WD-40 REPEAT PROTEIN"/>
    <property type="match status" value="1"/>
</dbReference>
<feature type="domain" description="CFA20" evidence="5">
    <location>
        <begin position="2"/>
        <end position="122"/>
    </location>
</feature>
<dbReference type="InterPro" id="IPR007714">
    <property type="entry name" value="CFA20_dom"/>
</dbReference>
<dbReference type="InterPro" id="IPR055441">
    <property type="entry name" value="Beta-prop_WDR90_POC16_2nd"/>
</dbReference>
<dbReference type="Pfam" id="PF00400">
    <property type="entry name" value="WD40"/>
    <property type="match status" value="4"/>
</dbReference>
<dbReference type="Pfam" id="PF05018">
    <property type="entry name" value="CFA20_dom"/>
    <property type="match status" value="2"/>
</dbReference>
<dbReference type="InterPro" id="IPR055440">
    <property type="entry name" value="Beta-prop_WDR90_4th"/>
</dbReference>
<evidence type="ECO:0008006" key="10">
    <source>
        <dbReference type="Google" id="ProtNLM"/>
    </source>
</evidence>
<sequence>MDNLWQSPFVNVFKYFNLPSWKKATKEGDVSSHMDKSVKGTVYKINGCVPASNYILLPKTNSQSLGLTGRYFYLLFKPTPSKHFVVHLDVATTDNLIIRVSFSNLFKSFKSTSTWLQFPFVCSPSPGYTPSYAAEASRDQSGPAPMVTRWTVLCLDLQHTLSMYLNRRFHYIKSIRLCANMTVKNVFTSDTLYDPGLTMADAKLEGLMSQGICPLPRDMSYPVNKGESWHDSYDLIRFPSDSAKKPFDSIQVSSPRAKFGKAATASKNEDSAVPPKRIQPRTVDVSKCVTDRVSMIHKITAPKQLPKHDSVTKELPQMSSDYSCNYRDEVHVFAHPDNKKGAGLKYRPASRREKQSRQNPGDEVITQEASQPYKSLEPDPVMKLKKIVGFGGATYQDALWSADGSSIVYPCHAVVVCLKIATGQQRFFIGHTDKVSCLSLTINGGLLASGQTGPMSTVRVWKFSSGECLAIGKVHVHSLACVSFSSKGTILCGVGKDGQGKNMVVIWNTSRVSKREMCLVAKAHTDVDITRIVIAPFDDYRLASCGQDNIRIWRIKEGSLRSAPVSLGEYTSMQFTDICFEPAAHVDTEPESRLFYACSKSGCIFEVDYSKLSVRHVRRLLPIKNKSDRGTKLKNAEDSGGSISISSMHLNETFCVTGSDDGYLRLWPLDFAYVYLEAAHEGPVTAARLSANGLKILAGTATGNLGVLDVPSRQYSTLMRSHTGRVSCFSVDPKHQHLATVSEDRTIRVWDLNNLQQLYDFSATDECPCAVAYHPKQQILACGFLSGAVRVISVEGTCLLAEHRHLRGQVTGLVYSPDGSRLYSCCSLGIAAVYDASTLDYNSLRVIAGLVARGDKFSPQALVVSPCGRRVAFVGPTEFTVTIADAMGLDELVRIDVSGLSASSVDSALRVTFSPTKTGHLIVTTANNKLTKYEANNGKLVYEGTHIHRSSCSALSVSSCGQFLATGGDKTIKIWDYSMNLDINFQVFIGHSENVSKIHFSPDGMGLISSGEAIYLWDMLVKRAATPPIEGRMVADDIEQVTACVETIEMTGAEAVLPFKQTFPRSKASKSISPRSDDIDALSSIHGGSDADEALPPPKRKNERPVEIIIPSTGRDVIHSPHSRENLSATTDPHSIVLLDNAPKVTSNNHMGAGDFQAMVNLTDNVNKNYEEHQRTKKHPARNHKAPPAAFNEPAVFAHFKPREKIHCLAKRRYTAPPNQAGLNLKSVIGYNCNGRNNMVWYPDTGFFAYAAGCVIVVEDLNTGDQKYLQGHTEEVSCLALQHDCQVLVSASPAFQLDSPCHVFVWDTHTHVCRRVLSQHRYSVQCLAFSRDDRFLVSIGDYRECIVVVWETKSFQQVASSSAVAAPVHGLLWDPYTVNEFVTVGEAGTVMFWLLGESGRRTTDVRGGGEGGACTYSLSVQEAELPLELSGSGRHPAAAFTSLAYCGDSILFIGTETGKVLAWDTRRNICFMHWEADTSEITKLVSRHSRLMTAGHNSHALRLWAVSGISDMKDDCDSFNDGSSNGKTRRKYNHHGKQSGLTMEDEMILDGAVTCAQFDDMLDMGIAGTDAGTLWYINWAERTSIRLVSGHKNKINGVLFGENNLLLSGGDDGSVRVWSMKNREQALQFQVLDQSCTCLACGPELSMSGTSGNKQYQSDQSNVLPLVVGGYSDGTVRLFNITKVEMLLKMQPHAVTVTAIVFSADGTMIVSGGSDGLIAVSSPTTGMTVRVISDHKGVAISSMDTTLTKDIDVGVTAPTLWLSCSMDRRISVWTADWSKDFCELVDWLTFPAPAVMPDGSRIKKNDTSHFYQLPPTLAKFSPDDVDTIVYCGYGMDKSVHFYSITKRKVMRSVSLTHWGLCLDVSPDSSLVSVGVGERLLKLLDYHEGSFQDFTGHSGAVSLTRFSPSGASLLTVSHNEMFIWELML</sequence>
<feature type="repeat" description="WD" evidence="3">
    <location>
        <begin position="1588"/>
        <end position="1628"/>
    </location>
</feature>
<name>A0AAE0ZUG5_9GAST</name>
<keyword evidence="1 3" id="KW-0853">WD repeat</keyword>
<keyword evidence="2" id="KW-0677">Repeat</keyword>
<dbReference type="SMART" id="SM00320">
    <property type="entry name" value="WD40"/>
    <property type="match status" value="21"/>
</dbReference>
<dbReference type="PROSITE" id="PS50082">
    <property type="entry name" value="WD_REPEATS_2"/>
    <property type="match status" value="3"/>
</dbReference>
<dbReference type="Gene3D" id="2.130.10.10">
    <property type="entry name" value="YVTN repeat-like/Quinoprotein amine dehydrogenase"/>
    <property type="match status" value="6"/>
</dbReference>
<keyword evidence="9" id="KW-1185">Reference proteome</keyword>
<dbReference type="InterPro" id="IPR001680">
    <property type="entry name" value="WD40_rpt"/>
</dbReference>
<organism evidence="8 9">
    <name type="scientific">Elysia crispata</name>
    <name type="common">lettuce slug</name>
    <dbReference type="NCBI Taxonomy" id="231223"/>
    <lineage>
        <taxon>Eukaryota</taxon>
        <taxon>Metazoa</taxon>
        <taxon>Spiralia</taxon>
        <taxon>Lophotrochozoa</taxon>
        <taxon>Mollusca</taxon>
        <taxon>Gastropoda</taxon>
        <taxon>Heterobranchia</taxon>
        <taxon>Euthyneura</taxon>
        <taxon>Panpulmonata</taxon>
        <taxon>Sacoglossa</taxon>
        <taxon>Placobranchoidea</taxon>
        <taxon>Plakobranchidae</taxon>
        <taxon>Elysia</taxon>
    </lineage>
</organism>